<gene>
    <name evidence="16" type="ORF">I5E68_03870</name>
</gene>
<dbReference type="InterPro" id="IPR000531">
    <property type="entry name" value="Beta-barrel_TonB"/>
</dbReference>
<evidence type="ECO:0000256" key="1">
    <source>
        <dbReference type="ARBA" id="ARBA00004571"/>
    </source>
</evidence>
<feature type="domain" description="TonB-dependent receptor-like beta-barrel" evidence="14">
    <location>
        <begin position="453"/>
        <end position="887"/>
    </location>
</feature>
<keyword evidence="7" id="KW-0406">Ion transport</keyword>
<dbReference type="EMBL" id="JADZGI010000001">
    <property type="protein sequence ID" value="MBH0112091.1"/>
    <property type="molecule type" value="Genomic_DNA"/>
</dbReference>
<dbReference type="Gene3D" id="2.40.170.20">
    <property type="entry name" value="TonB-dependent receptor, beta-barrel domain"/>
    <property type="match status" value="1"/>
</dbReference>
<dbReference type="PANTHER" id="PTHR32552:SF81">
    <property type="entry name" value="TONB-DEPENDENT OUTER MEMBRANE RECEPTOR"/>
    <property type="match status" value="1"/>
</dbReference>
<dbReference type="PANTHER" id="PTHR32552">
    <property type="entry name" value="FERRICHROME IRON RECEPTOR-RELATED"/>
    <property type="match status" value="1"/>
</dbReference>
<dbReference type="InterPro" id="IPR036942">
    <property type="entry name" value="Beta-barrel_TonB_sf"/>
</dbReference>
<evidence type="ECO:0000313" key="16">
    <source>
        <dbReference type="EMBL" id="MBH0112091.1"/>
    </source>
</evidence>
<dbReference type="Gene3D" id="3.55.50.30">
    <property type="match status" value="1"/>
</dbReference>
<keyword evidence="16" id="KW-0675">Receptor</keyword>
<sequence>MNNLNRFLISASLVPAVIAAAPAQAQQRIINVPAGEANKTIPEFARQSGLEILAPAERLGGVKTPAIIGTVDVRERLQRLILPAGLEISTFRNGIVTLRYRERGRFEGGPSARAGLTFASASGGGLAMRSAGRVPTASAAAAASSAQPVEDELPGEILVTATKQATSISRVPMSITALPTEEMDKRNIRSFADVVRTVPALSLQSSPIADRIPNISIRGVASSNGAPTTGIYLDDTPLQKRNAIGISGSGTPTPQLFDLERVEVLRGPQGTLFGGSSLGGTIRFITPTPSLVDSSLYGRAEVGFIKSGGTTYDLGLALGIPLVEDRLGLRVSGTLRRFGGYIDHVDRLTGETLAKDTNTTDEFAFRGALLFQASDALAITPSVYYSRNRQDDADTQWETVPETTFGGYTYPEATFGPYETGINCNYGDIYVDTAEKCTIVQPRTTEIFLPSLKLEYDLGGASLTSVTSYLHDKTWGRADYTYVEPANFQGGFPFVSDLTSYQSTPIYENTRDGFIQELRMAGTNTGRFSWIAGVYFAHYDNNSNYHIIANLEDLTQATFGITPEQLMGVGVEPGNITYHRDQNLEETSLAAFGEASYELVDKLKLIAGVRVSREKFAYDQVTAGTFAGFLEPTTQNGGLTQGTVKETPVTPKFGLQYQIDRSNMVYATVAKGFRVGGVNQPPPAARCGADLEALGISSSPDTYGADSLWSYEVGAKLRSANAKASLAGSAYYIDWSNIQTAYGLPTCGFGYTINGGKAVSKGFDMQVAFELFEGLRLDGQVAYTDAKYTQDVIGPEPGFTTYVADGDALPVPDWSFNLGFDYVRPLGGFEAFLHADYQHNSAYQNSSGPFTASFSPDTYRTGATNFVTARAGLGRDGWKVSLYIDNLFNSRDVMGRYGGRTSCSAGGGDPCASYRSYVYPYQYGTLRPRTIGATFTIRR</sequence>
<evidence type="ECO:0000256" key="4">
    <source>
        <dbReference type="ARBA" id="ARBA00022496"/>
    </source>
</evidence>
<dbReference type="Pfam" id="PF00593">
    <property type="entry name" value="TonB_dep_Rec_b-barrel"/>
    <property type="match status" value="1"/>
</dbReference>
<evidence type="ECO:0000259" key="14">
    <source>
        <dbReference type="Pfam" id="PF00593"/>
    </source>
</evidence>
<dbReference type="AlphaFoldDB" id="A0A931MKL0"/>
<dbReference type="Pfam" id="PF07715">
    <property type="entry name" value="Plug"/>
    <property type="match status" value="1"/>
</dbReference>
<keyword evidence="9 11" id="KW-0472">Membrane</keyword>
<evidence type="ECO:0000256" key="13">
    <source>
        <dbReference type="SAM" id="SignalP"/>
    </source>
</evidence>
<evidence type="ECO:0000256" key="12">
    <source>
        <dbReference type="RuleBase" id="RU003357"/>
    </source>
</evidence>
<reference evidence="16" key="1">
    <citation type="submission" date="2020-11" db="EMBL/GenBank/DDBJ databases">
        <title>Novosphingobium aureum sp. nov., a marine bacterium isolated from sediment of a salt flat.</title>
        <authorList>
            <person name="Yoo Y."/>
            <person name="Kim J.-J."/>
        </authorList>
    </citation>
    <scope>NUCLEOTIDE SEQUENCE</scope>
    <source>
        <strain evidence="16">YJ-S2-02</strain>
    </source>
</reference>
<evidence type="ECO:0000256" key="9">
    <source>
        <dbReference type="ARBA" id="ARBA00023136"/>
    </source>
</evidence>
<comment type="subcellular location">
    <subcellularLocation>
        <location evidence="1 11">Cell outer membrane</location>
        <topology evidence="1 11">Multi-pass membrane protein</topology>
    </subcellularLocation>
</comment>
<dbReference type="GO" id="GO:0006826">
    <property type="term" value="P:iron ion transport"/>
    <property type="evidence" value="ECO:0007669"/>
    <property type="project" value="UniProtKB-KW"/>
</dbReference>
<comment type="caution">
    <text evidence="16">The sequence shown here is derived from an EMBL/GenBank/DDBJ whole genome shotgun (WGS) entry which is preliminary data.</text>
</comment>
<evidence type="ECO:0000256" key="7">
    <source>
        <dbReference type="ARBA" id="ARBA00023065"/>
    </source>
</evidence>
<evidence type="ECO:0000256" key="6">
    <source>
        <dbReference type="ARBA" id="ARBA00023004"/>
    </source>
</evidence>
<keyword evidence="8 12" id="KW-0798">TonB box</keyword>
<evidence type="ECO:0000313" key="17">
    <source>
        <dbReference type="Proteomes" id="UP000617634"/>
    </source>
</evidence>
<dbReference type="PROSITE" id="PS52016">
    <property type="entry name" value="TONB_DEPENDENT_REC_3"/>
    <property type="match status" value="1"/>
</dbReference>
<evidence type="ECO:0000256" key="10">
    <source>
        <dbReference type="ARBA" id="ARBA00023237"/>
    </source>
</evidence>
<evidence type="ECO:0000256" key="8">
    <source>
        <dbReference type="ARBA" id="ARBA00023077"/>
    </source>
</evidence>
<proteinExistence type="inferred from homology"/>
<feature type="chain" id="PRO_5037689299" evidence="13">
    <location>
        <begin position="26"/>
        <end position="939"/>
    </location>
</feature>
<feature type="signal peptide" evidence="13">
    <location>
        <begin position="1"/>
        <end position="25"/>
    </location>
</feature>
<evidence type="ECO:0000256" key="5">
    <source>
        <dbReference type="ARBA" id="ARBA00022692"/>
    </source>
</evidence>
<keyword evidence="5 11" id="KW-0812">Transmembrane</keyword>
<organism evidence="16 17">
    <name type="scientific">Novosphingobium aureum</name>
    <dbReference type="NCBI Taxonomy" id="2792964"/>
    <lineage>
        <taxon>Bacteria</taxon>
        <taxon>Pseudomonadati</taxon>
        <taxon>Pseudomonadota</taxon>
        <taxon>Alphaproteobacteria</taxon>
        <taxon>Sphingomonadales</taxon>
        <taxon>Sphingomonadaceae</taxon>
        <taxon>Novosphingobium</taxon>
    </lineage>
</organism>
<dbReference type="Proteomes" id="UP000617634">
    <property type="component" value="Unassembled WGS sequence"/>
</dbReference>
<name>A0A931MKL0_9SPHN</name>
<dbReference type="RefSeq" id="WP_197160933.1">
    <property type="nucleotide sequence ID" value="NZ_JADZGI010000001.1"/>
</dbReference>
<evidence type="ECO:0000256" key="11">
    <source>
        <dbReference type="PROSITE-ProRule" id="PRU01360"/>
    </source>
</evidence>
<keyword evidence="4" id="KW-0410">Iron transport</keyword>
<keyword evidence="6" id="KW-0408">Iron</keyword>
<keyword evidence="17" id="KW-1185">Reference proteome</keyword>
<keyword evidence="3 11" id="KW-1134">Transmembrane beta strand</keyword>
<evidence type="ECO:0000259" key="15">
    <source>
        <dbReference type="Pfam" id="PF07715"/>
    </source>
</evidence>
<evidence type="ECO:0000256" key="2">
    <source>
        <dbReference type="ARBA" id="ARBA00022448"/>
    </source>
</evidence>
<feature type="domain" description="TonB-dependent receptor plug" evidence="15">
    <location>
        <begin position="169"/>
        <end position="281"/>
    </location>
</feature>
<keyword evidence="2 11" id="KW-0813">Transport</keyword>
<dbReference type="InterPro" id="IPR039426">
    <property type="entry name" value="TonB-dep_rcpt-like"/>
</dbReference>
<keyword evidence="10 11" id="KW-0998">Cell outer membrane</keyword>
<accession>A0A931MKL0</accession>
<dbReference type="GO" id="GO:0009279">
    <property type="term" value="C:cell outer membrane"/>
    <property type="evidence" value="ECO:0007669"/>
    <property type="project" value="UniProtKB-SubCell"/>
</dbReference>
<keyword evidence="13" id="KW-0732">Signal</keyword>
<evidence type="ECO:0000256" key="3">
    <source>
        <dbReference type="ARBA" id="ARBA00022452"/>
    </source>
</evidence>
<dbReference type="SUPFAM" id="SSF56935">
    <property type="entry name" value="Porins"/>
    <property type="match status" value="1"/>
</dbReference>
<dbReference type="InterPro" id="IPR012910">
    <property type="entry name" value="Plug_dom"/>
</dbReference>
<comment type="similarity">
    <text evidence="11 12">Belongs to the TonB-dependent receptor family.</text>
</comment>
<protein>
    <submittedName>
        <fullName evidence="16">TonB-dependent receptor</fullName>
    </submittedName>
</protein>